<dbReference type="Proteomes" id="UP000245207">
    <property type="component" value="Unassembled WGS sequence"/>
</dbReference>
<dbReference type="InterPro" id="IPR036510">
    <property type="entry name" value="Ribosomal_bS20_sf"/>
</dbReference>
<accession>A0A2U1L824</accession>
<proteinExistence type="inferred from homology"/>
<reference evidence="6 7" key="1">
    <citation type="journal article" date="2018" name="Mol. Plant">
        <title>The genome of Artemisia annua provides insight into the evolution of Asteraceae family and artemisinin biosynthesis.</title>
        <authorList>
            <person name="Shen Q."/>
            <person name="Zhang L."/>
            <person name="Liao Z."/>
            <person name="Wang S."/>
            <person name="Yan T."/>
            <person name="Shi P."/>
            <person name="Liu M."/>
            <person name="Fu X."/>
            <person name="Pan Q."/>
            <person name="Wang Y."/>
            <person name="Lv Z."/>
            <person name="Lu X."/>
            <person name="Zhang F."/>
            <person name="Jiang W."/>
            <person name="Ma Y."/>
            <person name="Chen M."/>
            <person name="Hao X."/>
            <person name="Li L."/>
            <person name="Tang Y."/>
            <person name="Lv G."/>
            <person name="Zhou Y."/>
            <person name="Sun X."/>
            <person name="Brodelius P.E."/>
            <person name="Rose J.K.C."/>
            <person name="Tang K."/>
        </authorList>
    </citation>
    <scope>NUCLEOTIDE SEQUENCE [LARGE SCALE GENOMIC DNA]</scope>
    <source>
        <strain evidence="7">cv. Huhao1</strain>
        <tissue evidence="6">Leaf</tissue>
    </source>
</reference>
<evidence type="ECO:0000256" key="5">
    <source>
        <dbReference type="ARBA" id="ARBA00023274"/>
    </source>
</evidence>
<evidence type="ECO:0000313" key="6">
    <source>
        <dbReference type="EMBL" id="PWA45101.1"/>
    </source>
</evidence>
<dbReference type="PANTHER" id="PTHR33398">
    <property type="entry name" value="30S RIBOSOMAL PROTEIN S20"/>
    <property type="match status" value="1"/>
</dbReference>
<comment type="caution">
    <text evidence="6">The sequence shown here is derived from an EMBL/GenBank/DDBJ whole genome shotgun (WGS) entry which is preliminary data.</text>
</comment>
<dbReference type="OrthoDB" id="4825at2759"/>
<dbReference type="GO" id="GO:0015935">
    <property type="term" value="C:small ribosomal subunit"/>
    <property type="evidence" value="ECO:0007669"/>
    <property type="project" value="TreeGrafter"/>
</dbReference>
<dbReference type="GO" id="GO:0070181">
    <property type="term" value="F:small ribosomal subunit rRNA binding"/>
    <property type="evidence" value="ECO:0007669"/>
    <property type="project" value="TreeGrafter"/>
</dbReference>
<evidence type="ECO:0000256" key="3">
    <source>
        <dbReference type="ARBA" id="ARBA00022884"/>
    </source>
</evidence>
<dbReference type="STRING" id="35608.A0A2U1L824"/>
<keyword evidence="3" id="KW-0694">RNA-binding</keyword>
<evidence type="ECO:0000313" key="7">
    <source>
        <dbReference type="Proteomes" id="UP000245207"/>
    </source>
</evidence>
<dbReference type="NCBIfam" id="TIGR00029">
    <property type="entry name" value="S20"/>
    <property type="match status" value="1"/>
</dbReference>
<name>A0A2U1L824_ARTAN</name>
<dbReference type="InterPro" id="IPR002583">
    <property type="entry name" value="Ribosomal_bS20"/>
</dbReference>
<dbReference type="Gene3D" id="1.20.58.110">
    <property type="entry name" value="Ribosomal protein S20"/>
    <property type="match status" value="1"/>
</dbReference>
<evidence type="ECO:0000256" key="1">
    <source>
        <dbReference type="ARBA" id="ARBA00007634"/>
    </source>
</evidence>
<dbReference type="AlphaFoldDB" id="A0A2U1L824"/>
<dbReference type="GO" id="GO:0006412">
    <property type="term" value="P:translation"/>
    <property type="evidence" value="ECO:0007669"/>
    <property type="project" value="InterPro"/>
</dbReference>
<dbReference type="GO" id="GO:0003735">
    <property type="term" value="F:structural constituent of ribosome"/>
    <property type="evidence" value="ECO:0007669"/>
    <property type="project" value="InterPro"/>
</dbReference>
<dbReference type="PANTHER" id="PTHR33398:SF1">
    <property type="entry name" value="SMALL RIBOSOMAL SUBUNIT PROTEIN BS20C"/>
    <property type="match status" value="1"/>
</dbReference>
<dbReference type="Pfam" id="PF01649">
    <property type="entry name" value="Ribosomal_S20p"/>
    <property type="match status" value="1"/>
</dbReference>
<gene>
    <name evidence="6" type="ORF">CTI12_AA356030</name>
</gene>
<organism evidence="6 7">
    <name type="scientific">Artemisia annua</name>
    <name type="common">Sweet wormwood</name>
    <dbReference type="NCBI Taxonomy" id="35608"/>
    <lineage>
        <taxon>Eukaryota</taxon>
        <taxon>Viridiplantae</taxon>
        <taxon>Streptophyta</taxon>
        <taxon>Embryophyta</taxon>
        <taxon>Tracheophyta</taxon>
        <taxon>Spermatophyta</taxon>
        <taxon>Magnoliopsida</taxon>
        <taxon>eudicotyledons</taxon>
        <taxon>Gunneridae</taxon>
        <taxon>Pentapetalae</taxon>
        <taxon>asterids</taxon>
        <taxon>campanulids</taxon>
        <taxon>Asterales</taxon>
        <taxon>Asteraceae</taxon>
        <taxon>Asteroideae</taxon>
        <taxon>Anthemideae</taxon>
        <taxon>Artemisiinae</taxon>
        <taxon>Artemisia</taxon>
    </lineage>
</organism>
<keyword evidence="2" id="KW-0699">rRNA-binding</keyword>
<sequence>MGKKTAAQPEEVIGIEKLIADAYSVIDKANQVGTLHRNTGARRKSRLARRKEAVKVHRGWYTPQPTPAAAV</sequence>
<dbReference type="EMBL" id="PKPP01010942">
    <property type="protein sequence ID" value="PWA45101.1"/>
    <property type="molecule type" value="Genomic_DNA"/>
</dbReference>
<keyword evidence="7" id="KW-1185">Reference proteome</keyword>
<keyword evidence="5" id="KW-0687">Ribonucleoprotein</keyword>
<evidence type="ECO:0000256" key="4">
    <source>
        <dbReference type="ARBA" id="ARBA00022980"/>
    </source>
</evidence>
<comment type="similarity">
    <text evidence="1">Belongs to the bacterial ribosomal protein bS20 family.</text>
</comment>
<evidence type="ECO:0000256" key="2">
    <source>
        <dbReference type="ARBA" id="ARBA00022730"/>
    </source>
</evidence>
<dbReference type="SUPFAM" id="SSF46992">
    <property type="entry name" value="Ribosomal protein S20"/>
    <property type="match status" value="1"/>
</dbReference>
<keyword evidence="4 6" id="KW-0689">Ribosomal protein</keyword>
<protein>
    <submittedName>
        <fullName evidence="6">Ribosomal protein S20</fullName>
    </submittedName>
</protein>